<dbReference type="SUPFAM" id="SSF50249">
    <property type="entry name" value="Nucleic acid-binding proteins"/>
    <property type="match status" value="1"/>
</dbReference>
<dbReference type="InterPro" id="IPR012340">
    <property type="entry name" value="NA-bd_OB-fold"/>
</dbReference>
<name>A0AAW2H7S2_9NEOP</name>
<reference evidence="3" key="1">
    <citation type="journal article" date="2024" name="Gigascience">
        <title>Chromosome-level genome of the poultry shaft louse Menopon gallinae provides insight into the host-switching and adaptive evolution of parasitic lice.</title>
        <authorList>
            <person name="Xu Y."/>
            <person name="Ma L."/>
            <person name="Liu S."/>
            <person name="Liang Y."/>
            <person name="Liu Q."/>
            <person name="He Z."/>
            <person name="Tian L."/>
            <person name="Duan Y."/>
            <person name="Cai W."/>
            <person name="Li H."/>
            <person name="Song F."/>
        </authorList>
    </citation>
    <scope>NUCLEOTIDE SEQUENCE</scope>
    <source>
        <strain evidence="3">Cailab_2023a</strain>
    </source>
</reference>
<dbReference type="SUPFAM" id="SSF54791">
    <property type="entry name" value="Eukaryotic type KH-domain (KH-domain type I)"/>
    <property type="match status" value="1"/>
</dbReference>
<dbReference type="GO" id="GO:0071051">
    <property type="term" value="P:poly(A)-dependent snoRNA 3'-end processing"/>
    <property type="evidence" value="ECO:0007669"/>
    <property type="project" value="TreeGrafter"/>
</dbReference>
<keyword evidence="1" id="KW-0271">Exosome</keyword>
<dbReference type="GO" id="GO:0010468">
    <property type="term" value="P:regulation of gene expression"/>
    <property type="evidence" value="ECO:0007669"/>
    <property type="project" value="UniProtKB-ARBA"/>
</dbReference>
<dbReference type="Pfam" id="PF21262">
    <property type="entry name" value="RRP40_S1"/>
    <property type="match status" value="1"/>
</dbReference>
<sequence>MESSQTECKSLSRLLEDLSDPLIYHQTIRSIETKIGTSDSDTRLILACLAAQPYKSSMLLSLCSLILLENVDFDKTVELINSIFNQCNQIEISNYIKLLQNSKFYLHRLAVPYLIKNRELENTKTYLKNALEDTVEYVVRTAILSLKDYNTMPFTESEVLEYATTMFESGSDYLEPNCVDLLLLVTHRTALVDKILASGSWKTKLSLAKKLHFFAFDTRDVALVLARDSEDEIRIVIAQSFNRFECDLARELVDIMVGDPNPIVRSYCIEQICKNKSPLPDKVIFESWEVTLTLLKSVNKRLNFEEITFPIINSLKSHKNWRIRKTIVETCHAILAEGDEERTKEIFFQFFFDKVSDVRSKVSECLFDLIGKIECSSYIENILKTGAYKNRLALVKCCVKMDEHCGTNYVRTLAKDGVSCVKLALLDELRDVKSLNTEILLMINEMVVSKDEELSRKALDFLANINDEIQRVFATHKPTMNIKEVRRLRPGEEAPGHVQNTVGIHNGRSYVFGVLMSIDTLHFMDSKTGRYAPTADDLVIGKVFYRCADYYKLDLRHAVGTLPSLAFKNATKRFKPELDVGDYVIARITGVGAECTLSCVGSGLGKLEGYVMELEPWKVRKLYMCSFLQDLGKKYRFSCALGLNGRVWIHSDKAVVVRDVMRLLGRFS</sequence>
<dbReference type="GO" id="GO:0034475">
    <property type="term" value="P:U4 snRNA 3'-end processing"/>
    <property type="evidence" value="ECO:0007669"/>
    <property type="project" value="TreeGrafter"/>
</dbReference>
<dbReference type="Gene3D" id="2.40.50.140">
    <property type="entry name" value="Nucleic acid-binding proteins"/>
    <property type="match status" value="1"/>
</dbReference>
<dbReference type="GO" id="GO:0071038">
    <property type="term" value="P:TRAMP-dependent tRNA surveillance pathway"/>
    <property type="evidence" value="ECO:0007669"/>
    <property type="project" value="TreeGrafter"/>
</dbReference>
<dbReference type="SUPFAM" id="SSF48371">
    <property type="entry name" value="ARM repeat"/>
    <property type="match status" value="1"/>
</dbReference>
<dbReference type="AlphaFoldDB" id="A0AAW2H7S2"/>
<dbReference type="EMBL" id="JARGDH010000006">
    <property type="protein sequence ID" value="KAL0265751.1"/>
    <property type="molecule type" value="Genomic_DNA"/>
</dbReference>
<dbReference type="GO" id="GO:0000467">
    <property type="term" value="P:exonucleolytic trimming to generate mature 3'-end of 5.8S rRNA from tricistronic rRNA transcript (SSU-rRNA, 5.8S rRNA, LSU-rRNA)"/>
    <property type="evidence" value="ECO:0007669"/>
    <property type="project" value="TreeGrafter"/>
</dbReference>
<dbReference type="GO" id="GO:0003723">
    <property type="term" value="F:RNA binding"/>
    <property type="evidence" value="ECO:0007669"/>
    <property type="project" value="UniProtKB-KW"/>
</dbReference>
<dbReference type="PANTHER" id="PTHR21321:SF1">
    <property type="entry name" value="EXOSOME COMPLEX COMPONENT RRP40"/>
    <property type="match status" value="1"/>
</dbReference>
<dbReference type="InterPro" id="IPR016024">
    <property type="entry name" value="ARM-type_fold"/>
</dbReference>
<comment type="caution">
    <text evidence="3">The sequence shown here is derived from an EMBL/GenBank/DDBJ whole genome shotgun (WGS) entry which is preliminary data.</text>
</comment>
<gene>
    <name evidence="3" type="ORF">PYX00_011466</name>
</gene>
<evidence type="ECO:0000256" key="1">
    <source>
        <dbReference type="ARBA" id="ARBA00022835"/>
    </source>
</evidence>
<keyword evidence="2" id="KW-0694">RNA-binding</keyword>
<dbReference type="GO" id="GO:0000177">
    <property type="term" value="C:cytoplasmic exosome (RNase complex)"/>
    <property type="evidence" value="ECO:0007669"/>
    <property type="project" value="TreeGrafter"/>
</dbReference>
<evidence type="ECO:0000256" key="2">
    <source>
        <dbReference type="ARBA" id="ARBA00022884"/>
    </source>
</evidence>
<dbReference type="InterPro" id="IPR026699">
    <property type="entry name" value="Exosome_RNA_bind1/RRP40/RRP4"/>
</dbReference>
<dbReference type="Gene3D" id="3.30.1370.10">
    <property type="entry name" value="K Homology domain, type 1"/>
    <property type="match status" value="1"/>
</dbReference>
<evidence type="ECO:0008006" key="4">
    <source>
        <dbReference type="Google" id="ProtNLM"/>
    </source>
</evidence>
<evidence type="ECO:0000313" key="3">
    <source>
        <dbReference type="EMBL" id="KAL0265751.1"/>
    </source>
</evidence>
<dbReference type="GO" id="GO:0000176">
    <property type="term" value="C:nuclear exosome (RNase complex)"/>
    <property type="evidence" value="ECO:0007669"/>
    <property type="project" value="TreeGrafter"/>
</dbReference>
<organism evidence="3">
    <name type="scientific">Menopon gallinae</name>
    <name type="common">poultry shaft louse</name>
    <dbReference type="NCBI Taxonomy" id="328185"/>
    <lineage>
        <taxon>Eukaryota</taxon>
        <taxon>Metazoa</taxon>
        <taxon>Ecdysozoa</taxon>
        <taxon>Arthropoda</taxon>
        <taxon>Hexapoda</taxon>
        <taxon>Insecta</taxon>
        <taxon>Pterygota</taxon>
        <taxon>Neoptera</taxon>
        <taxon>Paraneoptera</taxon>
        <taxon>Psocodea</taxon>
        <taxon>Troctomorpha</taxon>
        <taxon>Phthiraptera</taxon>
        <taxon>Amblycera</taxon>
        <taxon>Menoponidae</taxon>
        <taxon>Menopon</taxon>
    </lineage>
</organism>
<dbReference type="PANTHER" id="PTHR21321">
    <property type="entry name" value="PNAS-3 RELATED"/>
    <property type="match status" value="1"/>
</dbReference>
<dbReference type="GO" id="GO:0071035">
    <property type="term" value="P:nuclear polyadenylation-dependent rRNA catabolic process"/>
    <property type="evidence" value="ECO:0007669"/>
    <property type="project" value="TreeGrafter"/>
</dbReference>
<dbReference type="InterPro" id="IPR036612">
    <property type="entry name" value="KH_dom_type_1_sf"/>
</dbReference>
<dbReference type="Gene3D" id="1.25.10.10">
    <property type="entry name" value="Leucine-rich Repeat Variant"/>
    <property type="match status" value="1"/>
</dbReference>
<protein>
    <recommendedName>
        <fullName evidence="4">Ribosomal RNA-processing protein 40</fullName>
    </recommendedName>
</protein>
<dbReference type="InterPro" id="IPR011989">
    <property type="entry name" value="ARM-like"/>
</dbReference>
<dbReference type="GO" id="GO:0071034">
    <property type="term" value="P:CUT catabolic process"/>
    <property type="evidence" value="ECO:0007669"/>
    <property type="project" value="TreeGrafter"/>
</dbReference>
<proteinExistence type="predicted"/>
<accession>A0AAW2H7S2</accession>